<evidence type="ECO:0000256" key="7">
    <source>
        <dbReference type="ARBA" id="ARBA00023065"/>
    </source>
</evidence>
<dbReference type="AlphaFoldDB" id="A0A2T5EHV4"/>
<dbReference type="PANTHER" id="PTHR43269">
    <property type="entry name" value="SODIUM/PROTON ANTIPORTER 1-RELATED"/>
    <property type="match status" value="1"/>
</dbReference>
<comment type="subcellular location">
    <subcellularLocation>
        <location evidence="1">Membrane</location>
        <topology evidence="1">Multi-pass membrane protein</topology>
    </subcellularLocation>
</comment>
<dbReference type="InterPro" id="IPR045016">
    <property type="entry name" value="NhaD-like"/>
</dbReference>
<feature type="chain" id="PRO_5033769682" evidence="12">
    <location>
        <begin position="22"/>
        <end position="479"/>
    </location>
</feature>
<feature type="transmembrane region" description="Helical" evidence="11">
    <location>
        <begin position="262"/>
        <end position="279"/>
    </location>
</feature>
<protein>
    <submittedName>
        <fullName evidence="14">Sodium:proton antiporter</fullName>
    </submittedName>
</protein>
<feature type="transmembrane region" description="Helical" evidence="11">
    <location>
        <begin position="65"/>
        <end position="81"/>
    </location>
</feature>
<feature type="transmembrane region" description="Helical" evidence="11">
    <location>
        <begin position="138"/>
        <end position="156"/>
    </location>
</feature>
<keyword evidence="12" id="KW-0732">Signal</keyword>
<organism evidence="14 16">
    <name type="scientific">Vibrio splendidus</name>
    <dbReference type="NCBI Taxonomy" id="29497"/>
    <lineage>
        <taxon>Bacteria</taxon>
        <taxon>Pseudomonadati</taxon>
        <taxon>Pseudomonadota</taxon>
        <taxon>Gammaproteobacteria</taxon>
        <taxon>Vibrionales</taxon>
        <taxon>Vibrionaceae</taxon>
        <taxon>Vibrio</taxon>
    </lineage>
</organism>
<evidence type="ECO:0000313" key="14">
    <source>
        <dbReference type="EMBL" id="PTP19482.1"/>
    </source>
</evidence>
<gene>
    <name evidence="15" type="ORF">CWO07_07185</name>
    <name evidence="14" type="ORF">CWO36_10785</name>
</gene>
<keyword evidence="8 11" id="KW-0472">Membrane</keyword>
<evidence type="ECO:0000259" key="13">
    <source>
        <dbReference type="Pfam" id="PF03600"/>
    </source>
</evidence>
<evidence type="ECO:0000313" key="16">
    <source>
        <dbReference type="Proteomes" id="UP000244080"/>
    </source>
</evidence>
<evidence type="ECO:0000256" key="10">
    <source>
        <dbReference type="ARBA" id="ARBA00025753"/>
    </source>
</evidence>
<evidence type="ECO:0000256" key="4">
    <source>
        <dbReference type="ARBA" id="ARBA00022692"/>
    </source>
</evidence>
<accession>A0A2T5EHV4</accession>
<dbReference type="RefSeq" id="WP_017085016.1">
    <property type="nucleotide sequence ID" value="NZ_CAWNZI010000028.1"/>
</dbReference>
<evidence type="ECO:0000256" key="2">
    <source>
        <dbReference type="ARBA" id="ARBA00022448"/>
    </source>
</evidence>
<evidence type="ECO:0000313" key="15">
    <source>
        <dbReference type="EMBL" id="PTP38048.1"/>
    </source>
</evidence>
<keyword evidence="4 11" id="KW-0812">Transmembrane</keyword>
<dbReference type="Proteomes" id="UP000244197">
    <property type="component" value="Unassembled WGS sequence"/>
</dbReference>
<proteinExistence type="inferred from homology"/>
<evidence type="ECO:0000256" key="11">
    <source>
        <dbReference type="SAM" id="Phobius"/>
    </source>
</evidence>
<keyword evidence="7" id="KW-0406">Ion transport</keyword>
<dbReference type="InterPro" id="IPR004680">
    <property type="entry name" value="Cit_transptr-like_dom"/>
</dbReference>
<evidence type="ECO:0000256" key="8">
    <source>
        <dbReference type="ARBA" id="ARBA00023136"/>
    </source>
</evidence>
<evidence type="ECO:0000256" key="5">
    <source>
        <dbReference type="ARBA" id="ARBA00022989"/>
    </source>
</evidence>
<keyword evidence="6" id="KW-0915">Sodium</keyword>
<feature type="transmembrane region" description="Helical" evidence="11">
    <location>
        <begin position="101"/>
        <end position="117"/>
    </location>
</feature>
<dbReference type="GO" id="GO:0015297">
    <property type="term" value="F:antiporter activity"/>
    <property type="evidence" value="ECO:0007669"/>
    <property type="project" value="UniProtKB-KW"/>
</dbReference>
<evidence type="ECO:0000256" key="6">
    <source>
        <dbReference type="ARBA" id="ARBA00023053"/>
    </source>
</evidence>
<feature type="transmembrane region" description="Helical" evidence="11">
    <location>
        <begin position="349"/>
        <end position="370"/>
    </location>
</feature>
<feature type="transmembrane region" description="Helical" evidence="11">
    <location>
        <begin position="36"/>
        <end position="53"/>
    </location>
</feature>
<feature type="transmembrane region" description="Helical" evidence="11">
    <location>
        <begin position="219"/>
        <end position="241"/>
    </location>
</feature>
<comment type="similarity">
    <text evidence="10">Belongs to the NhaD Na(+)/H(+) (TC 2.A.62) antiporter family.</text>
</comment>
<feature type="signal peptide" evidence="12">
    <location>
        <begin position="1"/>
        <end position="21"/>
    </location>
</feature>
<dbReference type="EMBL" id="PIFK01000011">
    <property type="protein sequence ID" value="PTP38048.1"/>
    <property type="molecule type" value="Genomic_DNA"/>
</dbReference>
<comment type="caution">
    <text evidence="14">The sequence shown here is derived from an EMBL/GenBank/DDBJ whole genome shotgun (WGS) entry which is preliminary data.</text>
</comment>
<sequence length="479" mass="52521">MLGIQLSAVLSLLFFSTVAGAATSQLGEPLKLTSSFAGYLSLTIFVVAYIVVMMEEYLKLRKSKPVLLAAGLIWIIIGFTYQEHNLTEVAKQALEHNLLEYAELLLFLLVAMTYISAMEERRLFDALQAWMVGKGFNFRSLFWITGILAFFISPIADNLTTALLMCAVVLKVAGSNPKFVNLACVNIVIAANAGGAFSPFGDITTLMVWQAGYVSFSEFIPLFIPSVMNYLVPALIMSYFVPTTQPDTVHQHVELKRGARRIVFLFIMTIATAVAFHAVLHFPPVMGMMMGLAYLQFFGYYLRKTLPNSLAKKKAVAIANNDEGALKRLGSVVPFDVFRRVSHAEWDTLLFFYGVVMCVGGLSLLGYLELASGVMYSQWDPIWANVMVGILSAIVDNIPVMFAVLSMEPQMSMGNWLLITLTAGVGGSLLSIGSAAGVALMGAAHGKYTFFGHLKWMPVIMIGYAVSIAAHLWLNGDLF</sequence>
<dbReference type="GO" id="GO:0006814">
    <property type="term" value="P:sodium ion transport"/>
    <property type="evidence" value="ECO:0007669"/>
    <property type="project" value="UniProtKB-KW"/>
</dbReference>
<feature type="transmembrane region" description="Helical" evidence="11">
    <location>
        <begin position="382"/>
        <end position="405"/>
    </location>
</feature>
<reference evidence="16 17" key="1">
    <citation type="submission" date="2017-11" db="EMBL/GenBank/DDBJ databases">
        <title>Population delineation of vibrios coincides with oyster pathogenicity.</title>
        <authorList>
            <person name="Bruto M."/>
            <person name="Labreuche Y."/>
            <person name="James A."/>
            <person name="Piel D."/>
            <person name="Chenivesse S."/>
            <person name="Petton B."/>
            <person name="Polz M.F."/>
            <person name="Le Roux F."/>
        </authorList>
    </citation>
    <scope>NUCLEOTIDE SEQUENCE [LARGE SCALE GENOMIC DNA]</scope>
    <source>
        <strain evidence="14 16">1F_55</strain>
        <strain evidence="15 17">FF_144</strain>
    </source>
</reference>
<feature type="transmembrane region" description="Helical" evidence="11">
    <location>
        <begin position="417"/>
        <end position="444"/>
    </location>
</feature>
<evidence type="ECO:0000256" key="3">
    <source>
        <dbReference type="ARBA" id="ARBA00022449"/>
    </source>
</evidence>
<dbReference type="PANTHER" id="PTHR43269:SF2">
    <property type="entry name" value="SODIUM_PROTON ANTIPORTER 1-RELATED"/>
    <property type="match status" value="1"/>
</dbReference>
<keyword evidence="9" id="KW-0739">Sodium transport</keyword>
<evidence type="ECO:0000256" key="9">
    <source>
        <dbReference type="ARBA" id="ARBA00023201"/>
    </source>
</evidence>
<keyword evidence="2" id="KW-0813">Transport</keyword>
<keyword evidence="3" id="KW-0050">Antiport</keyword>
<feature type="domain" description="Citrate transporter-like" evidence="13">
    <location>
        <begin position="49"/>
        <end position="424"/>
    </location>
</feature>
<feature type="transmembrane region" description="Helical" evidence="11">
    <location>
        <begin position="285"/>
        <end position="302"/>
    </location>
</feature>
<name>A0A2T5EHV4_VIBSP</name>
<dbReference type="Proteomes" id="UP000244080">
    <property type="component" value="Unassembled WGS sequence"/>
</dbReference>
<evidence type="ECO:0000256" key="1">
    <source>
        <dbReference type="ARBA" id="ARBA00004141"/>
    </source>
</evidence>
<evidence type="ECO:0000256" key="12">
    <source>
        <dbReference type="SAM" id="SignalP"/>
    </source>
</evidence>
<evidence type="ECO:0000313" key="17">
    <source>
        <dbReference type="Proteomes" id="UP000244197"/>
    </source>
</evidence>
<dbReference type="NCBIfam" id="NF038006">
    <property type="entry name" value="NhaD_1"/>
    <property type="match status" value="1"/>
</dbReference>
<keyword evidence="5 11" id="KW-1133">Transmembrane helix</keyword>
<dbReference type="EMBL" id="PIGA01000014">
    <property type="protein sequence ID" value="PTP19482.1"/>
    <property type="molecule type" value="Genomic_DNA"/>
</dbReference>
<dbReference type="GO" id="GO:0016020">
    <property type="term" value="C:membrane"/>
    <property type="evidence" value="ECO:0007669"/>
    <property type="project" value="UniProtKB-SubCell"/>
</dbReference>
<feature type="transmembrane region" description="Helical" evidence="11">
    <location>
        <begin position="456"/>
        <end position="474"/>
    </location>
</feature>
<dbReference type="Pfam" id="PF03600">
    <property type="entry name" value="CitMHS"/>
    <property type="match status" value="1"/>
</dbReference>